<dbReference type="PANTHER" id="PTHR10794:SF44">
    <property type="entry name" value="MEDIUM-CHAIN FATTY ACID ETHYL ESTER SYNTHASE_ESTERASE 1-RELATED"/>
    <property type="match status" value="1"/>
</dbReference>
<evidence type="ECO:0000256" key="2">
    <source>
        <dbReference type="ARBA" id="ARBA00022487"/>
    </source>
</evidence>
<dbReference type="InterPro" id="IPR000073">
    <property type="entry name" value="AB_hydrolase_1"/>
</dbReference>
<keyword evidence="3" id="KW-0378">Hydrolase</keyword>
<dbReference type="PANTHER" id="PTHR10794">
    <property type="entry name" value="ABHYDROLASE DOMAIN-CONTAINING PROTEIN"/>
    <property type="match status" value="1"/>
</dbReference>
<dbReference type="InterPro" id="IPR012020">
    <property type="entry name" value="ABHD4"/>
</dbReference>
<accession>A0A9P0QMI0</accession>
<comment type="caution">
    <text evidence="6">The sequence shown here is derived from an EMBL/GenBank/DDBJ whole genome shotgun (WGS) entry which is preliminary data.</text>
</comment>
<feature type="active site" description="Charge relay system" evidence="4">
    <location>
        <position position="366"/>
    </location>
</feature>
<sequence>MFFNWGYRANLEIHQSTDENSVELPRKNNEGTLKFSKFISDFPEVDPSKKLYLNPWLFNGIFQTLYYSSADSSHRFQIYYGREIFKYHDGGICSLDFVIPEPESKEDFQKIYKETLPEGWPRLMPRSRFFTEEELSVSQKHDQDSTKPICVVIHGLAGGSHEPLIRNLAENLTRGEDEGKWDVVVINSRGCCRTKITSAYLFTALSTDDIKEVVIELRKRYPKRPIYAAGFSFGAAVLGRYLSTDHAAQEIKASTLIGCPWDLNDSSRHISSSWSGKYLFNPAVSSFLVKLISNNFKELHEGLPDVFSKENMKEARSFKRTVQIDDTFTSQALGFKNAEEYYTFASPQNVLDKIKTPTLILNSTDDPTVGVKLPIEQIEKNPYLCLVKTDLGGHLAWAQSGGKFWSVECVEKFFDKFEEVY</sequence>
<dbReference type="InterPro" id="IPR050960">
    <property type="entry name" value="AB_hydrolase_4_sf"/>
</dbReference>
<keyword evidence="2" id="KW-0719">Serine esterase</keyword>
<dbReference type="GO" id="GO:0008126">
    <property type="term" value="F:acetylesterase activity"/>
    <property type="evidence" value="ECO:0007669"/>
    <property type="project" value="TreeGrafter"/>
</dbReference>
<feature type="domain" description="AB hydrolase-1" evidence="5">
    <location>
        <begin position="151"/>
        <end position="371"/>
    </location>
</feature>
<feature type="active site" description="Charge relay system" evidence="4">
    <location>
        <position position="394"/>
    </location>
</feature>
<dbReference type="GO" id="GO:0047372">
    <property type="term" value="F:monoacylglycerol lipase activity"/>
    <property type="evidence" value="ECO:0007669"/>
    <property type="project" value="TreeGrafter"/>
</dbReference>
<evidence type="ECO:0000259" key="5">
    <source>
        <dbReference type="Pfam" id="PF00561"/>
    </source>
</evidence>
<dbReference type="OrthoDB" id="5954035at2759"/>
<protein>
    <submittedName>
        <fullName evidence="6">Medium-chain fatty acid ethyl ester synthase/esterase 2</fullName>
    </submittedName>
</protein>
<organism evidence="6 7">
    <name type="scientific">[Candida] railenensis</name>
    <dbReference type="NCBI Taxonomy" id="45579"/>
    <lineage>
        <taxon>Eukaryota</taxon>
        <taxon>Fungi</taxon>
        <taxon>Dikarya</taxon>
        <taxon>Ascomycota</taxon>
        <taxon>Saccharomycotina</taxon>
        <taxon>Pichiomycetes</taxon>
        <taxon>Debaryomycetaceae</taxon>
        <taxon>Kurtzmaniella</taxon>
    </lineage>
</organism>
<comment type="similarity">
    <text evidence="1">Belongs to the AB hydrolase superfamily. AB hydrolase 4 family.</text>
</comment>
<keyword evidence="7" id="KW-1185">Reference proteome</keyword>
<dbReference type="PROSITE" id="PS01133">
    <property type="entry name" value="UPF0017"/>
    <property type="match status" value="1"/>
</dbReference>
<dbReference type="InterPro" id="IPR029058">
    <property type="entry name" value="AB_hydrolase_fold"/>
</dbReference>
<proteinExistence type="inferred from homology"/>
<dbReference type="SUPFAM" id="SSF53474">
    <property type="entry name" value="alpha/beta-Hydrolases"/>
    <property type="match status" value="1"/>
</dbReference>
<reference evidence="6" key="1">
    <citation type="submission" date="2022-03" db="EMBL/GenBank/DDBJ databases">
        <authorList>
            <person name="Legras J.-L."/>
            <person name="Devillers H."/>
            <person name="Grondin C."/>
        </authorList>
    </citation>
    <scope>NUCLEOTIDE SEQUENCE</scope>
    <source>
        <strain evidence="6">CLIB 1423</strain>
    </source>
</reference>
<dbReference type="InterPro" id="IPR000952">
    <property type="entry name" value="AB_hydrolase_4_CS"/>
</dbReference>
<gene>
    <name evidence="6" type="ORF">CLIB1423_03S06194</name>
</gene>
<evidence type="ECO:0000256" key="3">
    <source>
        <dbReference type="ARBA" id="ARBA00022801"/>
    </source>
</evidence>
<evidence type="ECO:0000256" key="1">
    <source>
        <dbReference type="ARBA" id="ARBA00010884"/>
    </source>
</evidence>
<dbReference type="AlphaFoldDB" id="A0A9P0QMI0"/>
<dbReference type="PIRSF" id="PIRSF005211">
    <property type="entry name" value="Ab_hydro_YheT"/>
    <property type="match status" value="1"/>
</dbReference>
<evidence type="ECO:0000313" key="6">
    <source>
        <dbReference type="EMBL" id="CAH2351433.1"/>
    </source>
</evidence>
<evidence type="ECO:0000256" key="4">
    <source>
        <dbReference type="PIRSR" id="PIRSR005211-1"/>
    </source>
</evidence>
<dbReference type="GO" id="GO:0051793">
    <property type="term" value="P:medium-chain fatty acid catabolic process"/>
    <property type="evidence" value="ECO:0007669"/>
    <property type="project" value="TreeGrafter"/>
</dbReference>
<name>A0A9P0QMI0_9ASCO</name>
<feature type="active site" description="Charge relay system" evidence="4">
    <location>
        <position position="232"/>
    </location>
</feature>
<evidence type="ECO:0000313" key="7">
    <source>
        <dbReference type="Proteomes" id="UP000837801"/>
    </source>
</evidence>
<dbReference type="Pfam" id="PF00561">
    <property type="entry name" value="Abhydrolase_1"/>
    <property type="match status" value="1"/>
</dbReference>
<dbReference type="Proteomes" id="UP000837801">
    <property type="component" value="Unassembled WGS sequence"/>
</dbReference>
<dbReference type="Gene3D" id="3.40.50.1820">
    <property type="entry name" value="alpha/beta hydrolase"/>
    <property type="match status" value="1"/>
</dbReference>
<dbReference type="EMBL" id="CAKXYY010000003">
    <property type="protein sequence ID" value="CAH2351433.1"/>
    <property type="molecule type" value="Genomic_DNA"/>
</dbReference>
<dbReference type="GO" id="GO:0051792">
    <property type="term" value="P:medium-chain fatty acid biosynthetic process"/>
    <property type="evidence" value="ECO:0007669"/>
    <property type="project" value="TreeGrafter"/>
</dbReference>